<keyword evidence="2" id="KW-1185">Reference proteome</keyword>
<accession>A0A0D2AEQ4</accession>
<organism evidence="1 2">
    <name type="scientific">Exophiala mesophila</name>
    <name type="common">Black yeast-like fungus</name>
    <dbReference type="NCBI Taxonomy" id="212818"/>
    <lineage>
        <taxon>Eukaryota</taxon>
        <taxon>Fungi</taxon>
        <taxon>Dikarya</taxon>
        <taxon>Ascomycota</taxon>
        <taxon>Pezizomycotina</taxon>
        <taxon>Eurotiomycetes</taxon>
        <taxon>Chaetothyriomycetidae</taxon>
        <taxon>Chaetothyriales</taxon>
        <taxon>Herpotrichiellaceae</taxon>
        <taxon>Exophiala</taxon>
    </lineage>
</organism>
<dbReference type="AlphaFoldDB" id="A0A0D2AEQ4"/>
<dbReference type="OrthoDB" id="39175at2759"/>
<dbReference type="Proteomes" id="UP000054302">
    <property type="component" value="Unassembled WGS sequence"/>
</dbReference>
<gene>
    <name evidence="1" type="ORF">PV10_01153</name>
</gene>
<dbReference type="VEuPathDB" id="FungiDB:PV10_01153"/>
<proteinExistence type="predicted"/>
<evidence type="ECO:0000313" key="1">
    <source>
        <dbReference type="EMBL" id="KIV97398.1"/>
    </source>
</evidence>
<sequence>MGSSSIWVITHTLPACNCRAIRVATLRPLDQTDPFQARASVIRPGDHVRLVEPLKERDDGTEGLLCYDSGVLRGLVDDGRLDEVANFLLPVTQTPNRDDPEHNVATTMESKTILMNITRAIVEATHSIPLEPSTPVNITSQTPILATFVLFDLMVYNSKHSVTETNQQ</sequence>
<evidence type="ECO:0000313" key="2">
    <source>
        <dbReference type="Proteomes" id="UP000054302"/>
    </source>
</evidence>
<dbReference type="EMBL" id="KN847520">
    <property type="protein sequence ID" value="KIV97398.1"/>
    <property type="molecule type" value="Genomic_DNA"/>
</dbReference>
<dbReference type="RefSeq" id="XP_016228972.1">
    <property type="nucleotide sequence ID" value="XM_016365323.1"/>
</dbReference>
<protein>
    <submittedName>
        <fullName evidence="1">Uncharacterized protein</fullName>
    </submittedName>
</protein>
<dbReference type="GeneID" id="27318998"/>
<dbReference type="HOGENOM" id="CLU_1586483_0_0_1"/>
<reference evidence="1 2" key="1">
    <citation type="submission" date="2015-01" db="EMBL/GenBank/DDBJ databases">
        <title>The Genome Sequence of Exophiala mesophila CBS40295.</title>
        <authorList>
            <consortium name="The Broad Institute Genomics Platform"/>
            <person name="Cuomo C."/>
            <person name="de Hoog S."/>
            <person name="Gorbushina A."/>
            <person name="Stielow B."/>
            <person name="Teixiera M."/>
            <person name="Abouelleil A."/>
            <person name="Chapman S.B."/>
            <person name="Priest M."/>
            <person name="Young S.K."/>
            <person name="Wortman J."/>
            <person name="Nusbaum C."/>
            <person name="Birren B."/>
        </authorList>
    </citation>
    <scope>NUCLEOTIDE SEQUENCE [LARGE SCALE GENOMIC DNA]</scope>
    <source>
        <strain evidence="1 2">CBS 40295</strain>
    </source>
</reference>
<name>A0A0D2AEQ4_EXOME</name>